<evidence type="ECO:0000313" key="9">
    <source>
        <dbReference type="Proteomes" id="UP001497623"/>
    </source>
</evidence>
<feature type="active site" evidence="5 6">
    <location>
        <position position="332"/>
    </location>
</feature>
<evidence type="ECO:0000313" key="8">
    <source>
        <dbReference type="EMBL" id="CAL4066643.1"/>
    </source>
</evidence>
<dbReference type="PROSITE" id="PS50203">
    <property type="entry name" value="CALPAIN_CAT"/>
    <property type="match status" value="1"/>
</dbReference>
<keyword evidence="9" id="KW-1185">Reference proteome</keyword>
<keyword evidence="3 6" id="KW-0378">Hydrolase</keyword>
<dbReference type="PANTHER" id="PTHR10183">
    <property type="entry name" value="CALPAIN"/>
    <property type="match status" value="1"/>
</dbReference>
<dbReference type="PRINTS" id="PR00704">
    <property type="entry name" value="CALPAIN"/>
</dbReference>
<feature type="active site" evidence="5 6">
    <location>
        <position position="145"/>
    </location>
</feature>
<accession>A0AAV2Q115</accession>
<dbReference type="EMBL" id="CAXKWB010002334">
    <property type="protein sequence ID" value="CAL4066643.1"/>
    <property type="molecule type" value="Genomic_DNA"/>
</dbReference>
<dbReference type="GO" id="GO:0005737">
    <property type="term" value="C:cytoplasm"/>
    <property type="evidence" value="ECO:0007669"/>
    <property type="project" value="TreeGrafter"/>
</dbReference>
<evidence type="ECO:0000256" key="3">
    <source>
        <dbReference type="ARBA" id="ARBA00022801"/>
    </source>
</evidence>
<dbReference type="GO" id="GO:0006508">
    <property type="term" value="P:proteolysis"/>
    <property type="evidence" value="ECO:0007669"/>
    <property type="project" value="UniProtKB-KW"/>
</dbReference>
<dbReference type="Proteomes" id="UP001497623">
    <property type="component" value="Unassembled WGS sequence"/>
</dbReference>
<evidence type="ECO:0000256" key="6">
    <source>
        <dbReference type="PROSITE-ProRule" id="PRU00239"/>
    </source>
</evidence>
<evidence type="ECO:0000256" key="1">
    <source>
        <dbReference type="ARBA" id="ARBA00007623"/>
    </source>
</evidence>
<dbReference type="InterPro" id="IPR000169">
    <property type="entry name" value="Pept_cys_AS"/>
</dbReference>
<gene>
    <name evidence="8" type="ORF">MNOR_LOCUS5890</name>
</gene>
<proteinExistence type="inferred from homology"/>
<evidence type="ECO:0000259" key="7">
    <source>
        <dbReference type="PROSITE" id="PS50203"/>
    </source>
</evidence>
<dbReference type="InterPro" id="IPR001300">
    <property type="entry name" value="Peptidase_C2_calpain_cat"/>
</dbReference>
<feature type="non-terminal residue" evidence="8">
    <location>
        <position position="477"/>
    </location>
</feature>
<dbReference type="GO" id="GO:0004198">
    <property type="term" value="F:calcium-dependent cysteine-type endopeptidase activity"/>
    <property type="evidence" value="ECO:0007669"/>
    <property type="project" value="InterPro"/>
</dbReference>
<comment type="similarity">
    <text evidence="1">Belongs to the peptidase C2 family.</text>
</comment>
<keyword evidence="2 6" id="KW-0645">Protease</keyword>
<comment type="caution">
    <text evidence="8">The sequence shown here is derived from an EMBL/GenBank/DDBJ whole genome shotgun (WGS) entry which is preliminary data.</text>
</comment>
<dbReference type="PANTHER" id="PTHR10183:SF379">
    <property type="entry name" value="CALPAIN-5"/>
    <property type="match status" value="1"/>
</dbReference>
<dbReference type="AlphaFoldDB" id="A0AAV2Q115"/>
<dbReference type="InterPro" id="IPR022684">
    <property type="entry name" value="Calpain_cysteine_protease"/>
</dbReference>
<organism evidence="8 9">
    <name type="scientific">Meganyctiphanes norvegica</name>
    <name type="common">Northern krill</name>
    <name type="synonym">Thysanopoda norvegica</name>
    <dbReference type="NCBI Taxonomy" id="48144"/>
    <lineage>
        <taxon>Eukaryota</taxon>
        <taxon>Metazoa</taxon>
        <taxon>Ecdysozoa</taxon>
        <taxon>Arthropoda</taxon>
        <taxon>Crustacea</taxon>
        <taxon>Multicrustacea</taxon>
        <taxon>Malacostraca</taxon>
        <taxon>Eumalacostraca</taxon>
        <taxon>Eucarida</taxon>
        <taxon>Euphausiacea</taxon>
        <taxon>Euphausiidae</taxon>
        <taxon>Meganyctiphanes</taxon>
    </lineage>
</organism>
<dbReference type="InterPro" id="IPR038765">
    <property type="entry name" value="Papain-like_cys_pep_sf"/>
</dbReference>
<dbReference type="PROSITE" id="PS00139">
    <property type="entry name" value="THIOL_PROTEASE_CYS"/>
    <property type="match status" value="1"/>
</dbReference>
<feature type="domain" description="Calpain catalytic" evidence="7">
    <location>
        <begin position="88"/>
        <end position="347"/>
    </location>
</feature>
<evidence type="ECO:0000256" key="5">
    <source>
        <dbReference type="PIRSR" id="PIRSR622684-1"/>
    </source>
</evidence>
<dbReference type="Pfam" id="PF00648">
    <property type="entry name" value="Peptidase_C2"/>
    <property type="match status" value="1"/>
</dbReference>
<evidence type="ECO:0000256" key="2">
    <source>
        <dbReference type="ARBA" id="ARBA00022670"/>
    </source>
</evidence>
<keyword evidence="4 6" id="KW-0788">Thiol protease</keyword>
<protein>
    <recommendedName>
        <fullName evidence="7">Calpain catalytic domain-containing protein</fullName>
    </recommendedName>
</protein>
<dbReference type="SMART" id="SM00230">
    <property type="entry name" value="CysPc"/>
    <property type="match status" value="1"/>
</dbReference>
<dbReference type="Gene3D" id="3.90.70.10">
    <property type="entry name" value="Cysteine proteinases"/>
    <property type="match status" value="1"/>
</dbReference>
<reference evidence="8 9" key="1">
    <citation type="submission" date="2024-05" db="EMBL/GenBank/DDBJ databases">
        <authorList>
            <person name="Wallberg A."/>
        </authorList>
    </citation>
    <scope>NUCLEOTIDE SEQUENCE [LARGE SCALE GENOMIC DNA]</scope>
</reference>
<sequence>MGCGASQDLSATFSEEDGVHDTAKYGNGHGLGQPQQSVQINELCDEAPKTGEEGTFVLPEGEFVDGQLGITEEDNFESMRNELLVDGKFEDEDFPASIESIFFSERASDDAGIEWMRPNELVDEPKVFVDGVSRRDVIQGALGDCWFLSSCAAVARKSKLIQRIPDSHDVDGQLNPGLIRCKITVRQCGPVCCGDRWQAQQRQWLATAAAAAADAIVLRMLLCQAYDGGCRLHGSYEALEGGQSMDAMVDLTGGLAERYDMEDTPDKKRLYKLLLKASKNGAFITASRKGDWRMAYKTDENGLVEGHAYTVSGVARVRHDDLGLVNLIRVRNPWANSAEWSGQWADDAICSGISNKVSESNNLDPLTHTILIAFNNFYMILRSLDPLKKGRYEPYDPIGWNMDLLTFKGALDTRTPLTGSTRNQYEKSCASSKDLLFQHQQDDNNLLGFVVVLQHSDEKDLLFQHQGAALLMRDLLI</sequence>
<feature type="active site" evidence="5 6">
    <location>
        <position position="307"/>
    </location>
</feature>
<name>A0AAV2Q115_MEGNR</name>
<evidence type="ECO:0000256" key="4">
    <source>
        <dbReference type="ARBA" id="ARBA00022807"/>
    </source>
</evidence>
<dbReference type="SUPFAM" id="SSF54001">
    <property type="entry name" value="Cysteine proteinases"/>
    <property type="match status" value="1"/>
</dbReference>